<sequence length="59" mass="6359">MTCGNNPPDRCTKKYAKRSATFWAFISRVVTPEVLSGIDDGVNVPSCATVIITGVFPAR</sequence>
<reference evidence="1" key="1">
    <citation type="submission" date="2018-05" db="EMBL/GenBank/DDBJ databases">
        <authorList>
            <person name="Lanie J.A."/>
            <person name="Ng W.-L."/>
            <person name="Kazmierczak K.M."/>
            <person name="Andrzejewski T.M."/>
            <person name="Davidsen T.M."/>
            <person name="Wayne K.J."/>
            <person name="Tettelin H."/>
            <person name="Glass J.I."/>
            <person name="Rusch D."/>
            <person name="Podicherti R."/>
            <person name="Tsui H.-C.T."/>
            <person name="Winkler M.E."/>
        </authorList>
    </citation>
    <scope>NUCLEOTIDE SEQUENCE</scope>
</reference>
<evidence type="ECO:0000313" key="1">
    <source>
        <dbReference type="EMBL" id="SUZ73111.1"/>
    </source>
</evidence>
<dbReference type="AlphaFoldDB" id="A0A381Q198"/>
<accession>A0A381Q198</accession>
<organism evidence="1">
    <name type="scientific">marine metagenome</name>
    <dbReference type="NCBI Taxonomy" id="408172"/>
    <lineage>
        <taxon>unclassified sequences</taxon>
        <taxon>metagenomes</taxon>
        <taxon>ecological metagenomes</taxon>
    </lineage>
</organism>
<gene>
    <name evidence="1" type="ORF">METZ01_LOCUS25965</name>
</gene>
<proteinExistence type="predicted"/>
<protein>
    <submittedName>
        <fullName evidence="1">Uncharacterized protein</fullName>
    </submittedName>
</protein>
<dbReference type="EMBL" id="UINC01001168">
    <property type="protein sequence ID" value="SUZ73111.1"/>
    <property type="molecule type" value="Genomic_DNA"/>
</dbReference>
<name>A0A381Q198_9ZZZZ</name>